<dbReference type="GO" id="GO:0042910">
    <property type="term" value="F:xenobiotic transmembrane transporter activity"/>
    <property type="evidence" value="ECO:0007669"/>
    <property type="project" value="InterPro"/>
</dbReference>
<dbReference type="PANTHER" id="PTHR30386">
    <property type="entry name" value="MEMBRANE FUSION SUBUNIT OF EMRAB-TOLC MULTIDRUG EFFLUX PUMP"/>
    <property type="match status" value="1"/>
</dbReference>
<dbReference type="Proteomes" id="UP000247594">
    <property type="component" value="Unassembled WGS sequence"/>
</dbReference>
<dbReference type="InterPro" id="IPR058633">
    <property type="entry name" value="EmrA/FarA_HH"/>
</dbReference>
<dbReference type="NCBIfam" id="TIGR00998">
    <property type="entry name" value="8a0101"/>
    <property type="match status" value="1"/>
</dbReference>
<keyword evidence="4" id="KW-1003">Cell membrane</keyword>
<comment type="similarity">
    <text evidence="2">Belongs to the membrane fusion protein (MFP) (TC 8.A.1) family.</text>
</comment>
<evidence type="ECO:0000256" key="2">
    <source>
        <dbReference type="ARBA" id="ARBA00009477"/>
    </source>
</evidence>
<evidence type="ECO:0000313" key="13">
    <source>
        <dbReference type="Proteomes" id="UP000247594"/>
    </source>
</evidence>
<evidence type="ECO:0000259" key="10">
    <source>
        <dbReference type="Pfam" id="PF25885"/>
    </source>
</evidence>
<organism evidence="12 13">
    <name type="scientific">Avibacterium paragallinarum</name>
    <name type="common">Haemophilus gallinarum</name>
    <dbReference type="NCBI Taxonomy" id="728"/>
    <lineage>
        <taxon>Bacteria</taxon>
        <taxon>Pseudomonadati</taxon>
        <taxon>Pseudomonadota</taxon>
        <taxon>Gammaproteobacteria</taxon>
        <taxon>Pasteurellales</taxon>
        <taxon>Pasteurellaceae</taxon>
        <taxon>Avibacterium</taxon>
    </lineage>
</organism>
<reference evidence="12 13" key="1">
    <citation type="submission" date="2018-06" db="EMBL/GenBank/DDBJ databases">
        <authorList>
            <person name="Teymurazov M."/>
            <person name="Kislichkina A."/>
            <person name="Abaymova A."/>
            <person name="Mukhina T."/>
            <person name="Mayskaya N."/>
            <person name="Svetoch E."/>
            <person name="Bogun A."/>
        </authorList>
    </citation>
    <scope>NUCLEOTIDE SEQUENCE [LARGE SCALE GENOMIC DNA]</scope>
    <source>
        <strain evidence="12 13">SCPM-O-B-8406</strain>
    </source>
</reference>
<evidence type="ECO:0000256" key="9">
    <source>
        <dbReference type="SAM" id="Phobius"/>
    </source>
</evidence>
<evidence type="ECO:0000256" key="4">
    <source>
        <dbReference type="ARBA" id="ARBA00022475"/>
    </source>
</evidence>
<gene>
    <name evidence="12" type="ORF">DM482_03710</name>
</gene>
<dbReference type="PANTHER" id="PTHR30386:SF19">
    <property type="entry name" value="MULTIDRUG EXPORT PROTEIN EMRA-RELATED"/>
    <property type="match status" value="1"/>
</dbReference>
<dbReference type="InterPro" id="IPR050739">
    <property type="entry name" value="MFP"/>
</dbReference>
<evidence type="ECO:0000256" key="7">
    <source>
        <dbReference type="ARBA" id="ARBA00022989"/>
    </source>
</evidence>
<evidence type="ECO:0000256" key="1">
    <source>
        <dbReference type="ARBA" id="ARBA00004383"/>
    </source>
</evidence>
<dbReference type="InterPro" id="IPR005694">
    <property type="entry name" value="MFP_proteobact"/>
</dbReference>
<dbReference type="SUPFAM" id="SSF111369">
    <property type="entry name" value="HlyD-like secretion proteins"/>
    <property type="match status" value="2"/>
</dbReference>
<proteinExistence type="inferred from homology"/>
<evidence type="ECO:0000259" key="11">
    <source>
        <dbReference type="Pfam" id="PF25963"/>
    </source>
</evidence>
<dbReference type="GO" id="GO:0005886">
    <property type="term" value="C:plasma membrane"/>
    <property type="evidence" value="ECO:0007669"/>
    <property type="project" value="UniProtKB-SubCell"/>
</dbReference>
<dbReference type="Pfam" id="PF25963">
    <property type="entry name" value="Beta-barrel_AAEA"/>
    <property type="match status" value="1"/>
</dbReference>
<dbReference type="Gene3D" id="2.40.50.100">
    <property type="match status" value="1"/>
</dbReference>
<feature type="domain" description="p-hydroxybenzoic acid efflux pump subunit AaeA-like beta-barrel" evidence="11">
    <location>
        <begin position="245"/>
        <end position="337"/>
    </location>
</feature>
<sequence length="386" mass="43018">MTETEHKTNKKRKKALAYFVTILLILAVIAGLYWFFFVRNYEETEDAYVAGNQVMISAQVSGNVRQIKVDNMDFVHAGDVLLVLDDTDLKLNFAQAQDNLASAVRQIEQLGFTVKQLQAMLNAKLTALNKAKGDLQRREQLAKTGSIDKESLQHAKEAVALAEADWQATQNQLAANQALLKGLPLREQPEVKKAVSALTLAWLNLQRSQILSPVEGYVARRSVQVGQKVAAGSPLMAVVSTQQMWLDANFKETQLRQMRIGQPVKVVFDLYGDDVKFDGKVSGIEMGTGSAFSLLPAQNATGNWIKVVQRVPVRIDLDPEQMKKYPLRIGLSANVEVNVAETQGEVLRKPRPNDVLYQTQTLDYDLRPVNELAEKIIQENSNNADE</sequence>
<keyword evidence="8 9" id="KW-0472">Membrane</keyword>
<evidence type="ECO:0000256" key="5">
    <source>
        <dbReference type="ARBA" id="ARBA00022519"/>
    </source>
</evidence>
<dbReference type="Pfam" id="PF25885">
    <property type="entry name" value="HH_EMRA"/>
    <property type="match status" value="1"/>
</dbReference>
<evidence type="ECO:0000256" key="6">
    <source>
        <dbReference type="ARBA" id="ARBA00022692"/>
    </source>
</evidence>
<keyword evidence="5" id="KW-0997">Cell inner membrane</keyword>
<evidence type="ECO:0000256" key="8">
    <source>
        <dbReference type="ARBA" id="ARBA00023136"/>
    </source>
</evidence>
<dbReference type="AlphaFoldDB" id="A0AAE5WIY6"/>
<keyword evidence="3" id="KW-0813">Transport</keyword>
<dbReference type="Gene3D" id="1.10.287.470">
    <property type="entry name" value="Helix hairpin bin"/>
    <property type="match status" value="1"/>
</dbReference>
<keyword evidence="6 9" id="KW-0812">Transmembrane</keyword>
<keyword evidence="7 9" id="KW-1133">Transmembrane helix</keyword>
<comment type="subcellular location">
    <subcellularLocation>
        <location evidence="1">Cell inner membrane</location>
        <topology evidence="1">Single-pass membrane protein</topology>
        <orientation evidence="1">Periplasmic side</orientation>
    </subcellularLocation>
</comment>
<dbReference type="EMBL" id="QJPJ01000004">
    <property type="protein sequence ID" value="PXZ39852.1"/>
    <property type="molecule type" value="Genomic_DNA"/>
</dbReference>
<comment type="caution">
    <text evidence="12">The sequence shown here is derived from an EMBL/GenBank/DDBJ whole genome shotgun (WGS) entry which is preliminary data.</text>
</comment>
<feature type="transmembrane region" description="Helical" evidence="9">
    <location>
        <begin position="15"/>
        <end position="36"/>
    </location>
</feature>
<name>A0AAE5WIY6_AVIPA</name>
<dbReference type="GO" id="GO:0015721">
    <property type="term" value="P:bile acid and bile salt transport"/>
    <property type="evidence" value="ECO:0007669"/>
    <property type="project" value="UniProtKB-ARBA"/>
</dbReference>
<evidence type="ECO:0000256" key="3">
    <source>
        <dbReference type="ARBA" id="ARBA00022448"/>
    </source>
</evidence>
<feature type="domain" description="Multidrug export protein EmrA/FarA alpha-helical hairpin" evidence="10">
    <location>
        <begin position="87"/>
        <end position="207"/>
    </location>
</feature>
<dbReference type="FunFam" id="2.40.30.170:FF:000003">
    <property type="entry name" value="Multidrug resistance protein A"/>
    <property type="match status" value="1"/>
</dbReference>
<dbReference type="GO" id="GO:1990961">
    <property type="term" value="P:xenobiotic detoxification by transmembrane export across the plasma membrane"/>
    <property type="evidence" value="ECO:0007669"/>
    <property type="project" value="InterPro"/>
</dbReference>
<dbReference type="Gene3D" id="2.40.30.170">
    <property type="match status" value="1"/>
</dbReference>
<protein>
    <submittedName>
        <fullName evidence="12">Multidrug export protein EmrA</fullName>
    </submittedName>
</protein>
<dbReference type="InterPro" id="IPR058634">
    <property type="entry name" value="AaeA-lik-b-barrel"/>
</dbReference>
<accession>A0AAE5WIY6</accession>
<dbReference type="GO" id="GO:0046677">
    <property type="term" value="P:response to antibiotic"/>
    <property type="evidence" value="ECO:0007669"/>
    <property type="project" value="UniProtKB-ARBA"/>
</dbReference>
<evidence type="ECO:0000313" key="12">
    <source>
        <dbReference type="EMBL" id="PXZ39852.1"/>
    </source>
</evidence>